<sequence>MNSLPNFFIGGAPKTGTTSFHNYLDQHPSIFMSPIKEPHYFSKDIRCKNFDSRFKIQDCFDIKEYLSHDPLPSKHAAFCIEEEEDYLALFKGVSSEKIIGESSVFYLWSHDAAEEIFKFNPDAKLVFFLRNPVERAFSHWLMDFRDGRAMRATFSEAVKQDQEVAKRQWGNSFLYLELGLYSRQLAKYFELFPKDQIKIILFDDVKRNTQQILDEIFDFLQVERMSIDTEKKYNETKSVMRYSIFAKARKNKFYKKILGVIPINLKELIKEKFLLTHNIPMLSSSDKIKFFPYFKEDIEHLEKMIDRDLSTWKIV</sequence>
<dbReference type="SUPFAM" id="SSF52540">
    <property type="entry name" value="P-loop containing nucleoside triphosphate hydrolases"/>
    <property type="match status" value="1"/>
</dbReference>
<dbReference type="RefSeq" id="WP_345972463.1">
    <property type="nucleotide sequence ID" value="NZ_CP147920.1"/>
</dbReference>
<evidence type="ECO:0000256" key="1">
    <source>
        <dbReference type="ARBA" id="ARBA00022679"/>
    </source>
</evidence>
<dbReference type="Proteomes" id="UP001447842">
    <property type="component" value="Chromosome"/>
</dbReference>
<name>A0ABZ3HAT5_9BACT</name>
<dbReference type="Pfam" id="PF13469">
    <property type="entry name" value="Sulfotransfer_3"/>
    <property type="match status" value="1"/>
</dbReference>
<dbReference type="GO" id="GO:0016740">
    <property type="term" value="F:transferase activity"/>
    <property type="evidence" value="ECO:0007669"/>
    <property type="project" value="UniProtKB-KW"/>
</dbReference>
<evidence type="ECO:0000313" key="3">
    <source>
        <dbReference type="Proteomes" id="UP001447842"/>
    </source>
</evidence>
<dbReference type="InterPro" id="IPR037359">
    <property type="entry name" value="NST/OST"/>
</dbReference>
<keyword evidence="1 2" id="KW-0808">Transferase</keyword>
<keyword evidence="3" id="KW-1185">Reference proteome</keyword>
<protein>
    <submittedName>
        <fullName evidence="2">Sulfotransferase</fullName>
        <ecNumber evidence="2">2.8.2.-</ecNumber>
    </submittedName>
</protein>
<dbReference type="PANTHER" id="PTHR10605">
    <property type="entry name" value="HEPARAN SULFATE SULFOTRANSFERASE"/>
    <property type="match status" value="1"/>
</dbReference>
<accession>A0ABZ3HAT5</accession>
<dbReference type="EC" id="2.8.2.-" evidence="2"/>
<dbReference type="Gene3D" id="3.40.50.300">
    <property type="entry name" value="P-loop containing nucleotide triphosphate hydrolases"/>
    <property type="match status" value="1"/>
</dbReference>
<organism evidence="2 3">
    <name type="scientific">Sulfurimonas diazotrophicus</name>
    <dbReference type="NCBI Taxonomy" id="3131939"/>
    <lineage>
        <taxon>Bacteria</taxon>
        <taxon>Pseudomonadati</taxon>
        <taxon>Campylobacterota</taxon>
        <taxon>Epsilonproteobacteria</taxon>
        <taxon>Campylobacterales</taxon>
        <taxon>Sulfurimonadaceae</taxon>
        <taxon>Sulfurimonas</taxon>
    </lineage>
</organism>
<dbReference type="PANTHER" id="PTHR10605:SF56">
    <property type="entry name" value="BIFUNCTIONAL HEPARAN SULFATE N-DEACETYLASE_N-SULFOTRANSFERASE"/>
    <property type="match status" value="1"/>
</dbReference>
<dbReference type="EMBL" id="CP147920">
    <property type="protein sequence ID" value="XAU14830.1"/>
    <property type="molecule type" value="Genomic_DNA"/>
</dbReference>
<dbReference type="InterPro" id="IPR027417">
    <property type="entry name" value="P-loop_NTPase"/>
</dbReference>
<gene>
    <name evidence="2" type="ORF">WCY31_11370</name>
</gene>
<proteinExistence type="predicted"/>
<evidence type="ECO:0000313" key="2">
    <source>
        <dbReference type="EMBL" id="XAU14830.1"/>
    </source>
</evidence>
<reference evidence="2 3" key="1">
    <citation type="submission" date="2024-03" db="EMBL/GenBank/DDBJ databases">
        <title>Sulfurimonas sp. HSL3-1.</title>
        <authorList>
            <person name="Wang S."/>
        </authorList>
    </citation>
    <scope>NUCLEOTIDE SEQUENCE [LARGE SCALE GENOMIC DNA]</scope>
    <source>
        <strain evidence="2 3">HSL3-1</strain>
    </source>
</reference>